<dbReference type="Proteomes" id="UP001206572">
    <property type="component" value="Unassembled WGS sequence"/>
</dbReference>
<accession>A0ABT2ALS4</accession>
<dbReference type="GO" id="GO:0016787">
    <property type="term" value="F:hydrolase activity"/>
    <property type="evidence" value="ECO:0007669"/>
    <property type="project" value="UniProtKB-KW"/>
</dbReference>
<dbReference type="EMBL" id="JANUHA010000007">
    <property type="protein sequence ID" value="MCS0597184.1"/>
    <property type="molecule type" value="Genomic_DNA"/>
</dbReference>
<evidence type="ECO:0000259" key="1">
    <source>
        <dbReference type="Pfam" id="PF12146"/>
    </source>
</evidence>
<keyword evidence="3" id="KW-1185">Reference proteome</keyword>
<dbReference type="SUPFAM" id="SSF53474">
    <property type="entry name" value="alpha/beta-Hydrolases"/>
    <property type="match status" value="1"/>
</dbReference>
<protein>
    <submittedName>
        <fullName evidence="2">Alpha/beta hydrolase</fullName>
    </submittedName>
</protein>
<dbReference type="InterPro" id="IPR022742">
    <property type="entry name" value="Hydrolase_4"/>
</dbReference>
<organism evidence="2 3">
    <name type="scientific">Massilia agri</name>
    <dbReference type="NCBI Taxonomy" id="1886785"/>
    <lineage>
        <taxon>Bacteria</taxon>
        <taxon>Pseudomonadati</taxon>
        <taxon>Pseudomonadota</taxon>
        <taxon>Betaproteobacteria</taxon>
        <taxon>Burkholderiales</taxon>
        <taxon>Oxalobacteraceae</taxon>
        <taxon>Telluria group</taxon>
        <taxon>Massilia</taxon>
    </lineage>
</organism>
<dbReference type="InterPro" id="IPR029058">
    <property type="entry name" value="AB_hydrolase_fold"/>
</dbReference>
<dbReference type="Gene3D" id="3.40.50.1820">
    <property type="entry name" value="alpha/beta hydrolase"/>
    <property type="match status" value="1"/>
</dbReference>
<comment type="caution">
    <text evidence="2">The sequence shown here is derived from an EMBL/GenBank/DDBJ whole genome shotgun (WGS) entry which is preliminary data.</text>
</comment>
<keyword evidence="2" id="KW-0378">Hydrolase</keyword>
<sequence length="327" mass="35272">MDTSKKMAAGITGFASFLWLTLTAAVAANQRRLVFNPCIKPEVESPRSSGHRTRPIVLRAKDGTRLSGWLLTPLVPGPRPAVMYFGGRSEEVSWVARDAGKLFPGMTVLAMNYRGYGQSHGVPAEIHMIDDGCHLFDWLAALGQVDASRIAVVGRSLGSGVAVQVAKERPVHSVVLITPYDSILAIAKRRFRVMPIEYMLRHRFESIKYAPSLKAPTYVLRALEDDVVPHSHTDQLVGKLATLVGDDTVPNSDHMNIPYLEATQALIASFLTKQFRKPATTPQLPPGEAPALQAEVGPELGPAPAPEAAVKTATAPLGANTMTAIAK</sequence>
<dbReference type="PANTHER" id="PTHR12277">
    <property type="entry name" value="ALPHA/BETA HYDROLASE DOMAIN-CONTAINING PROTEIN"/>
    <property type="match status" value="1"/>
</dbReference>
<feature type="domain" description="Serine aminopeptidase S33" evidence="1">
    <location>
        <begin position="78"/>
        <end position="179"/>
    </location>
</feature>
<proteinExistence type="predicted"/>
<gene>
    <name evidence="2" type="ORF">NX780_12595</name>
</gene>
<dbReference type="RefSeq" id="WP_258828202.1">
    <property type="nucleotide sequence ID" value="NZ_JANUHA010000007.1"/>
</dbReference>
<evidence type="ECO:0000313" key="2">
    <source>
        <dbReference type="EMBL" id="MCS0597184.1"/>
    </source>
</evidence>
<dbReference type="Pfam" id="PF12146">
    <property type="entry name" value="Hydrolase_4"/>
    <property type="match status" value="1"/>
</dbReference>
<name>A0ABT2ALS4_9BURK</name>
<reference evidence="2 3" key="1">
    <citation type="submission" date="2022-08" db="EMBL/GenBank/DDBJ databases">
        <title>Reclassification of Massilia species as members of the genera Telluria, Duganella, Pseudoduganella, Mokoshia gen. nov. and Zemynaea gen. nov. using orthogonal and non-orthogonal genome-based approaches.</title>
        <authorList>
            <person name="Bowman J.P."/>
        </authorList>
    </citation>
    <scope>NUCLEOTIDE SEQUENCE [LARGE SCALE GENOMIC DNA]</scope>
    <source>
        <strain evidence="2 3">JCM 31661</strain>
    </source>
</reference>
<evidence type="ECO:0000313" key="3">
    <source>
        <dbReference type="Proteomes" id="UP001206572"/>
    </source>
</evidence>